<reference evidence="1" key="1">
    <citation type="journal article" date="2015" name="Nature">
        <title>Complex archaea that bridge the gap between prokaryotes and eukaryotes.</title>
        <authorList>
            <person name="Spang A."/>
            <person name="Saw J.H."/>
            <person name="Jorgensen S.L."/>
            <person name="Zaremba-Niedzwiedzka K."/>
            <person name="Martijn J."/>
            <person name="Lind A.E."/>
            <person name="van Eijk R."/>
            <person name="Schleper C."/>
            <person name="Guy L."/>
            <person name="Ettema T.J."/>
        </authorList>
    </citation>
    <scope>NUCLEOTIDE SEQUENCE</scope>
</reference>
<proteinExistence type="predicted"/>
<gene>
    <name evidence="1" type="ORF">LCGC14_2349360</name>
</gene>
<evidence type="ECO:0000313" key="1">
    <source>
        <dbReference type="EMBL" id="KKL46069.1"/>
    </source>
</evidence>
<protein>
    <submittedName>
        <fullName evidence="1">Uncharacterized protein</fullName>
    </submittedName>
</protein>
<comment type="caution">
    <text evidence="1">The sequence shown here is derived from an EMBL/GenBank/DDBJ whole genome shotgun (WGS) entry which is preliminary data.</text>
</comment>
<dbReference type="AlphaFoldDB" id="A0A0F9CAE8"/>
<dbReference type="EMBL" id="LAZR01034168">
    <property type="protein sequence ID" value="KKL46069.1"/>
    <property type="molecule type" value="Genomic_DNA"/>
</dbReference>
<accession>A0A0F9CAE8</accession>
<sequence>VWDILQHGKIHGFGVEEVDNLALSYEHRAFEKELDKGI</sequence>
<name>A0A0F9CAE8_9ZZZZ</name>
<feature type="non-terminal residue" evidence="1">
    <location>
        <position position="1"/>
    </location>
</feature>
<organism evidence="1">
    <name type="scientific">marine sediment metagenome</name>
    <dbReference type="NCBI Taxonomy" id="412755"/>
    <lineage>
        <taxon>unclassified sequences</taxon>
        <taxon>metagenomes</taxon>
        <taxon>ecological metagenomes</taxon>
    </lineage>
</organism>